<gene>
    <name evidence="4" type="ORF">RFI_10444</name>
</gene>
<dbReference type="SUPFAM" id="SSF54236">
    <property type="entry name" value="Ubiquitin-like"/>
    <property type="match status" value="1"/>
</dbReference>
<evidence type="ECO:0000259" key="2">
    <source>
        <dbReference type="Pfam" id="PF05021"/>
    </source>
</evidence>
<dbReference type="OrthoDB" id="10251089at2759"/>
<dbReference type="CDD" id="cd17055">
    <property type="entry name" value="Ubl_AtNPL4_like"/>
    <property type="match status" value="1"/>
</dbReference>
<feature type="region of interest" description="Disordered" evidence="1">
    <location>
        <begin position="90"/>
        <end position="114"/>
    </location>
</feature>
<evidence type="ECO:0000313" key="4">
    <source>
        <dbReference type="EMBL" id="ETO26693.1"/>
    </source>
</evidence>
<dbReference type="CDD" id="cd08061">
    <property type="entry name" value="MPN_NPL4"/>
    <property type="match status" value="1"/>
</dbReference>
<dbReference type="InterPro" id="IPR016563">
    <property type="entry name" value="Npl4"/>
</dbReference>
<sequence>MSKESFVIRVESSRGMFRAEFPSNQATFGELQQKIQDKFGIAPDLQVLSLTRPSQPQFVKSNSKDTLAKIGLQHGQVLYLILATNQSEAVSTKQKEEKEAETDKDKPKAKSVTLKTSEWVNDPKHRVEDTGPKHVPFHEWIEDRQKKYANQPWNIDPPTFDYKPIKFENHVEFSKLPPNAVIKRQEYRHCDVIRFMDDKPIHKFKSEWEKSAEIQRAAYLIGRYELEENALDEKRKGKKLLYANVYALYIPPQKGEVYGVKLLKDPHEGLVDKVIAACGMERVGWTITTLDRSGKKYHGDIFMSGQEIFTAARLQEKYKNPNTGYSRFITLITRYGQKEAQGFQISDQGVAMIRQGLISPDEDRGFMKVNAAPPKVYLPAVINENKQIPQGETFLPDALLVNVLATLAKTIKPMFQHIHFPPNGTLEHLSKHLAYHKDKPKHLAFSDFSLLVFLPQVMDLELVCEVAQTVSKKEKLKPELEKRLDDALQRCLP</sequence>
<protein>
    <recommendedName>
        <fullName evidence="6">Nuclear pore localisation protein NPL4 C-terminal domain-containing protein</fullName>
    </recommendedName>
</protein>
<name>X6NLA3_RETFI</name>
<reference evidence="4 5" key="1">
    <citation type="journal article" date="2013" name="Curr. Biol.">
        <title>The Genome of the Foraminiferan Reticulomyxa filosa.</title>
        <authorList>
            <person name="Glockner G."/>
            <person name="Hulsmann N."/>
            <person name="Schleicher M."/>
            <person name="Noegel A.A."/>
            <person name="Eichinger L."/>
            <person name="Gallinger C."/>
            <person name="Pawlowski J."/>
            <person name="Sierra R."/>
            <person name="Euteneuer U."/>
            <person name="Pillet L."/>
            <person name="Moustafa A."/>
            <person name="Platzer M."/>
            <person name="Groth M."/>
            <person name="Szafranski K."/>
            <person name="Schliwa M."/>
        </authorList>
    </citation>
    <scope>NUCLEOTIDE SEQUENCE [LARGE SCALE GENOMIC DNA]</scope>
</reference>
<feature type="domain" description="Nuclear pore localisation protein NPL4 C-terminal" evidence="2">
    <location>
        <begin position="216"/>
        <end position="467"/>
    </location>
</feature>
<dbReference type="PANTHER" id="PTHR12710">
    <property type="entry name" value="NUCLEAR PROTEIN LOCALIZATION 4"/>
    <property type="match status" value="1"/>
</dbReference>
<evidence type="ECO:0000313" key="5">
    <source>
        <dbReference type="Proteomes" id="UP000023152"/>
    </source>
</evidence>
<dbReference type="GO" id="GO:0031625">
    <property type="term" value="F:ubiquitin protein ligase binding"/>
    <property type="evidence" value="ECO:0007669"/>
    <property type="project" value="TreeGrafter"/>
</dbReference>
<dbReference type="Pfam" id="PF11543">
    <property type="entry name" value="UN_NPL4"/>
    <property type="match status" value="1"/>
</dbReference>
<organism evidence="4 5">
    <name type="scientific">Reticulomyxa filosa</name>
    <dbReference type="NCBI Taxonomy" id="46433"/>
    <lineage>
        <taxon>Eukaryota</taxon>
        <taxon>Sar</taxon>
        <taxon>Rhizaria</taxon>
        <taxon>Retaria</taxon>
        <taxon>Foraminifera</taxon>
        <taxon>Monothalamids</taxon>
        <taxon>Reticulomyxidae</taxon>
        <taxon>Reticulomyxa</taxon>
    </lineage>
</organism>
<dbReference type="InterPro" id="IPR024682">
    <property type="entry name" value="Npl4_Ub-like_dom"/>
</dbReference>
<feature type="domain" description="Nuclear pore localisation protein Npl4 ubiquitin-like" evidence="3">
    <location>
        <begin position="4"/>
        <end position="80"/>
    </location>
</feature>
<accession>X6NLA3</accession>
<dbReference type="GO" id="GO:0005634">
    <property type="term" value="C:nucleus"/>
    <property type="evidence" value="ECO:0007669"/>
    <property type="project" value="TreeGrafter"/>
</dbReference>
<evidence type="ECO:0000256" key="1">
    <source>
        <dbReference type="SAM" id="MobiDB-lite"/>
    </source>
</evidence>
<dbReference type="InterPro" id="IPR029071">
    <property type="entry name" value="Ubiquitin-like_domsf"/>
</dbReference>
<dbReference type="Gene3D" id="3.10.20.90">
    <property type="entry name" value="Phosphatidylinositol 3-kinase Catalytic Subunit, Chain A, domain 1"/>
    <property type="match status" value="1"/>
</dbReference>
<evidence type="ECO:0000259" key="3">
    <source>
        <dbReference type="Pfam" id="PF11543"/>
    </source>
</evidence>
<dbReference type="Proteomes" id="UP000023152">
    <property type="component" value="Unassembled WGS sequence"/>
</dbReference>
<dbReference type="OMA" id="MYGYYKE"/>
<dbReference type="Pfam" id="PF05021">
    <property type="entry name" value="NPL4"/>
    <property type="match status" value="1"/>
</dbReference>
<feature type="compositionally biased region" description="Basic and acidic residues" evidence="1">
    <location>
        <begin position="93"/>
        <end position="108"/>
    </location>
</feature>
<dbReference type="GO" id="GO:0043130">
    <property type="term" value="F:ubiquitin binding"/>
    <property type="evidence" value="ECO:0007669"/>
    <property type="project" value="TreeGrafter"/>
</dbReference>
<comment type="caution">
    <text evidence="4">The sequence shown here is derived from an EMBL/GenBank/DDBJ whole genome shotgun (WGS) entry which is preliminary data.</text>
</comment>
<dbReference type="GO" id="GO:0006511">
    <property type="term" value="P:ubiquitin-dependent protein catabolic process"/>
    <property type="evidence" value="ECO:0007669"/>
    <property type="project" value="InterPro"/>
</dbReference>
<evidence type="ECO:0008006" key="6">
    <source>
        <dbReference type="Google" id="ProtNLM"/>
    </source>
</evidence>
<dbReference type="PANTHER" id="PTHR12710:SF0">
    <property type="entry name" value="NUCLEAR PROTEIN LOCALIZATION PROTEIN 4 HOMOLOG"/>
    <property type="match status" value="1"/>
</dbReference>
<dbReference type="InterPro" id="IPR007717">
    <property type="entry name" value="NPL4_C"/>
</dbReference>
<dbReference type="EMBL" id="ASPP01007701">
    <property type="protein sequence ID" value="ETO26693.1"/>
    <property type="molecule type" value="Genomic_DNA"/>
</dbReference>
<keyword evidence="5" id="KW-1185">Reference proteome</keyword>
<dbReference type="AlphaFoldDB" id="X6NLA3"/>
<proteinExistence type="predicted"/>